<comment type="similarity">
    <text evidence="1">Belongs to the adenylate kinase family.</text>
</comment>
<evidence type="ECO:0000256" key="5">
    <source>
        <dbReference type="ARBA" id="ARBA00022777"/>
    </source>
</evidence>
<dbReference type="EC" id="2.7.4.3" evidence="2"/>
<keyword evidence="5" id="KW-0418">Kinase</keyword>
<comment type="caution">
    <text evidence="6">The sequence shown here is derived from an EMBL/GenBank/DDBJ whole genome shotgun (WGS) entry which is preliminary data.</text>
</comment>
<organism evidence="6 7">
    <name type="scientific">Coptis chinensis</name>
    <dbReference type="NCBI Taxonomy" id="261450"/>
    <lineage>
        <taxon>Eukaryota</taxon>
        <taxon>Viridiplantae</taxon>
        <taxon>Streptophyta</taxon>
        <taxon>Embryophyta</taxon>
        <taxon>Tracheophyta</taxon>
        <taxon>Spermatophyta</taxon>
        <taxon>Magnoliopsida</taxon>
        <taxon>Ranunculales</taxon>
        <taxon>Ranunculaceae</taxon>
        <taxon>Coptidoideae</taxon>
        <taxon>Coptis</taxon>
    </lineage>
</organism>
<gene>
    <name evidence="6" type="ORF">IFM89_026326</name>
</gene>
<evidence type="ECO:0000256" key="4">
    <source>
        <dbReference type="ARBA" id="ARBA00022741"/>
    </source>
</evidence>
<sequence>MSANWQAGDMLKAVVSTKTPLGIKAKEAMEKGELVTDDLVVGIIEEAMKRPSCQKGSFLMGYLELWFK</sequence>
<protein>
    <recommendedName>
        <fullName evidence="2">adenylate kinase</fullName>
        <ecNumber evidence="2">2.7.4.3</ecNumber>
    </recommendedName>
</protein>
<dbReference type="OrthoDB" id="1713401at2759"/>
<keyword evidence="7" id="KW-1185">Reference proteome</keyword>
<dbReference type="GO" id="GO:0005524">
    <property type="term" value="F:ATP binding"/>
    <property type="evidence" value="ECO:0007669"/>
    <property type="project" value="InterPro"/>
</dbReference>
<dbReference type="Gene3D" id="3.40.50.300">
    <property type="entry name" value="P-loop containing nucleotide triphosphate hydrolases"/>
    <property type="match status" value="1"/>
</dbReference>
<keyword evidence="4" id="KW-0547">Nucleotide-binding</keyword>
<reference evidence="6 7" key="1">
    <citation type="submission" date="2020-10" db="EMBL/GenBank/DDBJ databases">
        <title>The Coptis chinensis genome and diversification of protoberbering-type alkaloids.</title>
        <authorList>
            <person name="Wang B."/>
            <person name="Shu S."/>
            <person name="Song C."/>
            <person name="Liu Y."/>
        </authorList>
    </citation>
    <scope>NUCLEOTIDE SEQUENCE [LARGE SCALE GENOMIC DNA]</scope>
    <source>
        <strain evidence="6">HL-2020</strain>
        <tissue evidence="6">Leaf</tissue>
    </source>
</reference>
<proteinExistence type="inferred from homology"/>
<dbReference type="InterPro" id="IPR027417">
    <property type="entry name" value="P-loop_NTPase"/>
</dbReference>
<dbReference type="Proteomes" id="UP000631114">
    <property type="component" value="Unassembled WGS sequence"/>
</dbReference>
<dbReference type="Pfam" id="PF00406">
    <property type="entry name" value="ADK"/>
    <property type="match status" value="1"/>
</dbReference>
<keyword evidence="3" id="KW-0808">Transferase</keyword>
<dbReference type="PANTHER" id="PTHR23359">
    <property type="entry name" value="NUCLEOTIDE KINASE"/>
    <property type="match status" value="1"/>
</dbReference>
<dbReference type="EMBL" id="JADFTS010000004">
    <property type="protein sequence ID" value="KAF9611020.1"/>
    <property type="molecule type" value="Genomic_DNA"/>
</dbReference>
<evidence type="ECO:0000256" key="1">
    <source>
        <dbReference type="ARBA" id="ARBA00007220"/>
    </source>
</evidence>
<evidence type="ECO:0000256" key="2">
    <source>
        <dbReference type="ARBA" id="ARBA00012955"/>
    </source>
</evidence>
<evidence type="ECO:0000313" key="7">
    <source>
        <dbReference type="Proteomes" id="UP000631114"/>
    </source>
</evidence>
<name>A0A835LXC0_9MAGN</name>
<dbReference type="GO" id="GO:0004017">
    <property type="term" value="F:AMP kinase activity"/>
    <property type="evidence" value="ECO:0007669"/>
    <property type="project" value="UniProtKB-EC"/>
</dbReference>
<evidence type="ECO:0000256" key="3">
    <source>
        <dbReference type="ARBA" id="ARBA00022679"/>
    </source>
</evidence>
<accession>A0A835LXC0</accession>
<evidence type="ECO:0000313" key="6">
    <source>
        <dbReference type="EMBL" id="KAF9611020.1"/>
    </source>
</evidence>
<dbReference type="InterPro" id="IPR000850">
    <property type="entry name" value="Adenylat/UMP-CMP_kin"/>
</dbReference>
<dbReference type="AlphaFoldDB" id="A0A835LXC0"/>